<keyword evidence="1" id="KW-0808">Transferase</keyword>
<proteinExistence type="predicted"/>
<reference evidence="3" key="1">
    <citation type="submission" date="2022-10" db="EMBL/GenBank/DDBJ databases">
        <title>The complete genomes of actinobacterial strains from the NBC collection.</title>
        <authorList>
            <person name="Joergensen T.S."/>
            <person name="Alvarez Arevalo M."/>
            <person name="Sterndorff E.B."/>
            <person name="Faurdal D."/>
            <person name="Vuksanovic O."/>
            <person name="Mourched A.-S."/>
            <person name="Charusanti P."/>
            <person name="Shaw S."/>
            <person name="Blin K."/>
            <person name="Weber T."/>
        </authorList>
    </citation>
    <scope>NUCLEOTIDE SEQUENCE</scope>
    <source>
        <strain evidence="3">NBC_01432</strain>
    </source>
</reference>
<evidence type="ECO:0000313" key="3">
    <source>
        <dbReference type="EMBL" id="WUX51209.1"/>
    </source>
</evidence>
<evidence type="ECO:0000259" key="2">
    <source>
        <dbReference type="Pfam" id="PF13581"/>
    </source>
</evidence>
<keyword evidence="3" id="KW-0067">ATP-binding</keyword>
<keyword evidence="1" id="KW-0418">Kinase</keyword>
<name>A0ABZ1ZY65_STRNV</name>
<keyword evidence="1" id="KW-0723">Serine/threonine-protein kinase</keyword>
<gene>
    <name evidence="3" type="ORF">OG442_06460</name>
</gene>
<keyword evidence="3" id="KW-0547">Nucleotide-binding</keyword>
<dbReference type="PANTHER" id="PTHR35526">
    <property type="entry name" value="ANTI-SIGMA-F FACTOR RSBW-RELATED"/>
    <property type="match status" value="1"/>
</dbReference>
<dbReference type="Gene3D" id="3.30.565.10">
    <property type="entry name" value="Histidine kinase-like ATPase, C-terminal domain"/>
    <property type="match status" value="1"/>
</dbReference>
<dbReference type="EMBL" id="CP109495">
    <property type="protein sequence ID" value="WUX51209.1"/>
    <property type="molecule type" value="Genomic_DNA"/>
</dbReference>
<dbReference type="SUPFAM" id="SSF55874">
    <property type="entry name" value="ATPase domain of HSP90 chaperone/DNA topoisomerase II/histidine kinase"/>
    <property type="match status" value="1"/>
</dbReference>
<keyword evidence="4" id="KW-1185">Reference proteome</keyword>
<dbReference type="CDD" id="cd16936">
    <property type="entry name" value="HATPase_RsbW-like"/>
    <property type="match status" value="1"/>
</dbReference>
<protein>
    <submittedName>
        <fullName evidence="3">ATP-binding protein</fullName>
    </submittedName>
</protein>
<evidence type="ECO:0000256" key="1">
    <source>
        <dbReference type="ARBA" id="ARBA00022527"/>
    </source>
</evidence>
<sequence length="146" mass="15915">MRTVIAVALPTAKPETRPLTPRAFEVVVAPDRVRVAQIRRITMAFMRLWDVPAPLAEDVQLAVSELVTNAVEHGCGSVGLRMRHTGSELSVEVTDENPAPARLRAAEDDDVCGRGLLLVALLSKEWGVSDNGRTTWCTFLLPTGRS</sequence>
<accession>A0ABZ1ZY65</accession>
<dbReference type="Proteomes" id="UP001432209">
    <property type="component" value="Chromosome"/>
</dbReference>
<organism evidence="3 4">
    <name type="scientific">Streptomyces niveus</name>
    <name type="common">Streptomyces spheroides</name>
    <dbReference type="NCBI Taxonomy" id="193462"/>
    <lineage>
        <taxon>Bacteria</taxon>
        <taxon>Bacillati</taxon>
        <taxon>Actinomycetota</taxon>
        <taxon>Actinomycetes</taxon>
        <taxon>Kitasatosporales</taxon>
        <taxon>Streptomycetaceae</taxon>
        <taxon>Streptomyces</taxon>
    </lineage>
</organism>
<dbReference type="Pfam" id="PF13581">
    <property type="entry name" value="HATPase_c_2"/>
    <property type="match status" value="1"/>
</dbReference>
<dbReference type="GO" id="GO:0005524">
    <property type="term" value="F:ATP binding"/>
    <property type="evidence" value="ECO:0007669"/>
    <property type="project" value="UniProtKB-KW"/>
</dbReference>
<dbReference type="InterPro" id="IPR003594">
    <property type="entry name" value="HATPase_dom"/>
</dbReference>
<feature type="domain" description="Histidine kinase/HSP90-like ATPase" evidence="2">
    <location>
        <begin position="31"/>
        <end position="136"/>
    </location>
</feature>
<dbReference type="PANTHER" id="PTHR35526:SF3">
    <property type="entry name" value="ANTI-SIGMA-F FACTOR RSBW"/>
    <property type="match status" value="1"/>
</dbReference>
<dbReference type="InterPro" id="IPR036890">
    <property type="entry name" value="HATPase_C_sf"/>
</dbReference>
<evidence type="ECO:0000313" key="4">
    <source>
        <dbReference type="Proteomes" id="UP001432209"/>
    </source>
</evidence>
<dbReference type="RefSeq" id="WP_023537505.1">
    <property type="nucleotide sequence ID" value="NZ_CP109495.1"/>
</dbReference>
<dbReference type="InterPro" id="IPR050267">
    <property type="entry name" value="Anti-sigma-factor_SerPK"/>
</dbReference>